<gene>
    <name evidence="1" type="ORF">ACIA8P_01820</name>
</gene>
<protein>
    <submittedName>
        <fullName evidence="1">Uncharacterized protein</fullName>
    </submittedName>
</protein>
<reference evidence="1 2" key="1">
    <citation type="submission" date="2024-10" db="EMBL/GenBank/DDBJ databases">
        <title>The Natural Products Discovery Center: Release of the First 8490 Sequenced Strains for Exploring Actinobacteria Biosynthetic Diversity.</title>
        <authorList>
            <person name="Kalkreuter E."/>
            <person name="Kautsar S.A."/>
            <person name="Yang D."/>
            <person name="Bader C.D."/>
            <person name="Teijaro C.N."/>
            <person name="Fluegel L."/>
            <person name="Davis C.M."/>
            <person name="Simpson J.R."/>
            <person name="Lauterbach L."/>
            <person name="Steele A.D."/>
            <person name="Gui C."/>
            <person name="Meng S."/>
            <person name="Li G."/>
            <person name="Viehrig K."/>
            <person name="Ye F."/>
            <person name="Su P."/>
            <person name="Kiefer A.F."/>
            <person name="Nichols A."/>
            <person name="Cepeda A.J."/>
            <person name="Yan W."/>
            <person name="Fan B."/>
            <person name="Jiang Y."/>
            <person name="Adhikari A."/>
            <person name="Zheng C.-J."/>
            <person name="Schuster L."/>
            <person name="Cowan T.M."/>
            <person name="Smanski M.J."/>
            <person name="Chevrette M.G."/>
            <person name="De Carvalho L.P.S."/>
            <person name="Shen B."/>
        </authorList>
    </citation>
    <scope>NUCLEOTIDE SEQUENCE [LARGE SCALE GENOMIC DNA]</scope>
    <source>
        <strain evidence="1 2">NPDC051599</strain>
    </source>
</reference>
<dbReference type="RefSeq" id="WP_398654426.1">
    <property type="nucleotide sequence ID" value="NZ_JBITDC010000001.1"/>
</dbReference>
<keyword evidence="2" id="KW-1185">Reference proteome</keyword>
<evidence type="ECO:0000313" key="1">
    <source>
        <dbReference type="EMBL" id="MFI5673401.1"/>
    </source>
</evidence>
<dbReference type="EMBL" id="JBITDC010000001">
    <property type="protein sequence ID" value="MFI5673401.1"/>
    <property type="molecule type" value="Genomic_DNA"/>
</dbReference>
<dbReference type="Proteomes" id="UP001612415">
    <property type="component" value="Unassembled WGS sequence"/>
</dbReference>
<accession>A0ABW7XTJ3</accession>
<sequence>MDDEEIRRRAQALRALGQQRESELDAQRAGAQAAATQFRDGVRDFADAAAARLRAAGVPTVEALLAPAEAADVGHRSWQRPTWRERLTGFRQTVNGQAAPQPPAQGRIAGWQLPILHPITGQRTDHGQMFDICDYARGDVSGRTTWFLIVFLTVDGRLCFAARRTGGGPPLLYDFDRNAPWVDSCVGKEIADLDRNEISNALGIFRAAEEEWQVGREQAQISLWEAKEYNDRVADGLLIGWHAALEDLLSPDRG</sequence>
<name>A0ABW7XTJ3_STRCE</name>
<comment type="caution">
    <text evidence="1">The sequence shown here is derived from an EMBL/GenBank/DDBJ whole genome shotgun (WGS) entry which is preliminary data.</text>
</comment>
<proteinExistence type="predicted"/>
<evidence type="ECO:0000313" key="2">
    <source>
        <dbReference type="Proteomes" id="UP001612415"/>
    </source>
</evidence>
<organism evidence="1 2">
    <name type="scientific">Streptomyces cellulosae</name>
    <dbReference type="NCBI Taxonomy" id="1968"/>
    <lineage>
        <taxon>Bacteria</taxon>
        <taxon>Bacillati</taxon>
        <taxon>Actinomycetota</taxon>
        <taxon>Actinomycetes</taxon>
        <taxon>Kitasatosporales</taxon>
        <taxon>Streptomycetaceae</taxon>
        <taxon>Streptomyces</taxon>
    </lineage>
</organism>